<feature type="compositionally biased region" description="Polar residues" evidence="1">
    <location>
        <begin position="1"/>
        <end position="16"/>
    </location>
</feature>
<dbReference type="EMBL" id="JADIMH010000015">
    <property type="protein sequence ID" value="MBO8466791.1"/>
    <property type="molecule type" value="Genomic_DNA"/>
</dbReference>
<reference evidence="2" key="2">
    <citation type="journal article" date="2021" name="PeerJ">
        <title>Extensive microbial diversity within the chicken gut microbiome revealed by metagenomics and culture.</title>
        <authorList>
            <person name="Gilroy R."/>
            <person name="Ravi A."/>
            <person name="Getino M."/>
            <person name="Pursley I."/>
            <person name="Horton D.L."/>
            <person name="Alikhan N.F."/>
            <person name="Baker D."/>
            <person name="Gharbi K."/>
            <person name="Hall N."/>
            <person name="Watson M."/>
            <person name="Adriaenssens E.M."/>
            <person name="Foster-Nyarko E."/>
            <person name="Jarju S."/>
            <person name="Secka A."/>
            <person name="Antonio M."/>
            <person name="Oren A."/>
            <person name="Chaudhuri R.R."/>
            <person name="La Ragione R."/>
            <person name="Hildebrand F."/>
            <person name="Pallen M.J."/>
        </authorList>
    </citation>
    <scope>NUCLEOTIDE SEQUENCE</scope>
    <source>
        <strain evidence="2">B1-15692</strain>
    </source>
</reference>
<proteinExistence type="predicted"/>
<gene>
    <name evidence="2" type="ORF">IAB99_03395</name>
</gene>
<feature type="compositionally biased region" description="Basic and acidic residues" evidence="1">
    <location>
        <begin position="23"/>
        <end position="36"/>
    </location>
</feature>
<evidence type="ECO:0000313" key="2">
    <source>
        <dbReference type="EMBL" id="MBO8466791.1"/>
    </source>
</evidence>
<evidence type="ECO:0000313" key="3">
    <source>
        <dbReference type="Proteomes" id="UP000823660"/>
    </source>
</evidence>
<evidence type="ECO:0000256" key="1">
    <source>
        <dbReference type="SAM" id="MobiDB-lite"/>
    </source>
</evidence>
<dbReference type="Proteomes" id="UP000823660">
    <property type="component" value="Unassembled WGS sequence"/>
</dbReference>
<name>A0A9D9I6D3_9BACT</name>
<protein>
    <submittedName>
        <fullName evidence="2">Uncharacterized protein</fullName>
    </submittedName>
</protein>
<feature type="region of interest" description="Disordered" evidence="1">
    <location>
        <begin position="1"/>
        <end position="70"/>
    </location>
</feature>
<comment type="caution">
    <text evidence="2">The sequence shown here is derived from an EMBL/GenBank/DDBJ whole genome shotgun (WGS) entry which is preliminary data.</text>
</comment>
<reference evidence="2" key="1">
    <citation type="submission" date="2020-10" db="EMBL/GenBank/DDBJ databases">
        <authorList>
            <person name="Gilroy R."/>
        </authorList>
    </citation>
    <scope>NUCLEOTIDE SEQUENCE</scope>
    <source>
        <strain evidence="2">B1-15692</strain>
    </source>
</reference>
<sequence>MSQHSDITRQKISQGMTKHHAHRTDAQKAKTAERQSRAMKKYWQSIPDGKPIGSATRKPIPTIPTETATV</sequence>
<dbReference type="AlphaFoldDB" id="A0A9D9I6D3"/>
<accession>A0A9D9I6D3</accession>
<organism evidence="2 3">
    <name type="scientific">Candidatus Cryptobacteroides faecipullorum</name>
    <dbReference type="NCBI Taxonomy" id="2840764"/>
    <lineage>
        <taxon>Bacteria</taxon>
        <taxon>Pseudomonadati</taxon>
        <taxon>Bacteroidota</taxon>
        <taxon>Bacteroidia</taxon>
        <taxon>Bacteroidales</taxon>
        <taxon>Candidatus Cryptobacteroides</taxon>
    </lineage>
</organism>